<dbReference type="AlphaFoldDB" id="A0A3G9JXI4"/>
<evidence type="ECO:0000256" key="1">
    <source>
        <dbReference type="SAM" id="Phobius"/>
    </source>
</evidence>
<name>A0A3G9JXI4_9ACTN</name>
<keyword evidence="1" id="KW-1133">Transmembrane helix</keyword>
<evidence type="ECO:0000313" key="2">
    <source>
        <dbReference type="EMBL" id="BBH50138.1"/>
    </source>
</evidence>
<keyword evidence="1" id="KW-0472">Membrane</keyword>
<evidence type="ECO:0000313" key="3">
    <source>
        <dbReference type="Proteomes" id="UP000273154"/>
    </source>
</evidence>
<accession>A0A3G9JXI4</accession>
<dbReference type="Proteomes" id="UP000273154">
    <property type="component" value="Chromosome"/>
</dbReference>
<protein>
    <submittedName>
        <fullName evidence="2">Uncharacterized protein</fullName>
    </submittedName>
</protein>
<sequence length="100" mass="10506">MTSSSATARPIGFVPLAAWLALGCPALKAIGPLVGKFVGFSVFVAYVMLVVPAAMGHVAGRLRESCWRCMELMRPRDLVAHLAGDAQGTHALGDAIEDRG</sequence>
<proteinExistence type="predicted"/>
<reference evidence="3" key="1">
    <citation type="submission" date="2018-11" db="EMBL/GenBank/DDBJ databases">
        <title>Comparative genomics of Parolsenella catena and Libanicoccus massiliensis: Reclassification of Libanicoccus massiliensis as Parolsenella massiliensis comb. nov.</title>
        <authorList>
            <person name="Sakamoto M."/>
            <person name="Ikeyama N."/>
            <person name="Murakami T."/>
            <person name="Mori H."/>
            <person name="Yuki M."/>
            <person name="Ohkuma M."/>
        </authorList>
    </citation>
    <scope>NUCLEOTIDE SEQUENCE [LARGE SCALE GENOMIC DNA]</scope>
    <source>
        <strain evidence="3">JCM 31932</strain>
    </source>
</reference>
<dbReference type="KEGG" id="pcat:Pcatena_07250"/>
<keyword evidence="3" id="KW-1185">Reference proteome</keyword>
<dbReference type="EMBL" id="AP019367">
    <property type="protein sequence ID" value="BBH50138.1"/>
    <property type="molecule type" value="Genomic_DNA"/>
</dbReference>
<keyword evidence="1" id="KW-0812">Transmembrane</keyword>
<organism evidence="2 3">
    <name type="scientific">Parolsenella catena</name>
    <dbReference type="NCBI Taxonomy" id="2003188"/>
    <lineage>
        <taxon>Bacteria</taxon>
        <taxon>Bacillati</taxon>
        <taxon>Actinomycetota</taxon>
        <taxon>Coriobacteriia</taxon>
        <taxon>Coriobacteriales</taxon>
        <taxon>Atopobiaceae</taxon>
        <taxon>Parolsenella</taxon>
    </lineage>
</organism>
<feature type="transmembrane region" description="Helical" evidence="1">
    <location>
        <begin position="38"/>
        <end position="60"/>
    </location>
</feature>
<gene>
    <name evidence="2" type="ORF">Pcatena_07250</name>
</gene>